<dbReference type="Pfam" id="PF03963">
    <property type="entry name" value="FlgD"/>
    <property type="match status" value="1"/>
</dbReference>
<dbReference type="AlphaFoldDB" id="A0A1B2DPP1"/>
<gene>
    <name evidence="4" type="ORF">BBD42_26665</name>
</gene>
<evidence type="ECO:0000256" key="3">
    <source>
        <dbReference type="SAM" id="MobiDB-lite"/>
    </source>
</evidence>
<dbReference type="InterPro" id="IPR005648">
    <property type="entry name" value="FlgD"/>
</dbReference>
<comment type="similarity">
    <text evidence="1">Belongs to the FlgD family.</text>
</comment>
<accession>A0A1B2DPP1</accession>
<dbReference type="EMBL" id="CP016808">
    <property type="protein sequence ID" value="ANY69670.1"/>
    <property type="molecule type" value="Genomic_DNA"/>
</dbReference>
<dbReference type="GO" id="GO:0044781">
    <property type="term" value="P:bacterial-type flagellum organization"/>
    <property type="evidence" value="ECO:0007669"/>
    <property type="project" value="UniProtKB-KW"/>
</dbReference>
<organism evidence="4">
    <name type="scientific">Paenibacillus sp. BIHB 4019</name>
    <dbReference type="NCBI Taxonomy" id="1870819"/>
    <lineage>
        <taxon>Bacteria</taxon>
        <taxon>Bacillati</taxon>
        <taxon>Bacillota</taxon>
        <taxon>Bacilli</taxon>
        <taxon>Bacillales</taxon>
        <taxon>Paenibacillaceae</taxon>
        <taxon>Paenibacillus</taxon>
    </lineage>
</organism>
<evidence type="ECO:0000256" key="1">
    <source>
        <dbReference type="ARBA" id="ARBA00010577"/>
    </source>
</evidence>
<sequence>MELAVVTNKVIWPNYDQTNVKIAGKTEDDKTSLSKDAFLELLVTQLKNQDPLSPQSNTEFIAQMAQFTSVEQLMNMNTQLTQLNSSISSASMMIGKSVTWQELDKKGSTVMYTDVVKSIVSTDGVLYAKFEDNTMIKVSDILTVSDEAPAVAEEPEADGEASNETNVAEDAGTAEGDTAAESGEEQTS</sequence>
<proteinExistence type="inferred from homology"/>
<evidence type="ECO:0000256" key="2">
    <source>
        <dbReference type="ARBA" id="ARBA00022795"/>
    </source>
</evidence>
<feature type="region of interest" description="Disordered" evidence="3">
    <location>
        <begin position="146"/>
        <end position="188"/>
    </location>
</feature>
<name>A0A1B2DPP1_9BACL</name>
<reference evidence="4" key="1">
    <citation type="submission" date="2016-08" db="EMBL/GenBank/DDBJ databases">
        <title>Complete Genome Seqeunce of Paenibacillus sp. BIHB 4019 from tea rhizoplane.</title>
        <authorList>
            <person name="Thakur R."/>
            <person name="Swarnkar M.K."/>
            <person name="Gulati A."/>
        </authorList>
    </citation>
    <scope>NUCLEOTIDE SEQUENCE [LARGE SCALE GENOMIC DNA]</scope>
    <source>
        <strain evidence="4">BIHB4019</strain>
    </source>
</reference>
<keyword evidence="2" id="KW-1005">Bacterial flagellum biogenesis</keyword>
<protein>
    <recommendedName>
        <fullName evidence="5">Flagellar hook capping protein</fullName>
    </recommendedName>
</protein>
<evidence type="ECO:0000313" key="4">
    <source>
        <dbReference type="EMBL" id="ANY69670.1"/>
    </source>
</evidence>
<evidence type="ECO:0008006" key="5">
    <source>
        <dbReference type="Google" id="ProtNLM"/>
    </source>
</evidence>